<dbReference type="SMART" id="SM00248">
    <property type="entry name" value="ANK"/>
    <property type="match status" value="6"/>
</dbReference>
<sequence>MSLLGLPNELLLMIAEQMSSSKDINAMAQADRFTYALLNKYLYDQNIRKSGSSALLWAAKHGQLGTAQRLIKGGANIETYPGPLFQRPLHVAATYGNVEVAQLLVDHGAKITFLDGHFKTALHHAAENGHAAIVQMLLRHGHLLMEQTNHLVPETPLHQAAKYGHAEIVRLLLAAGCKVNVTKFGTGETALHLSLEHFKHQIRHKGKGKKISVKKRDARKAKTAVLLIEHGADVRALPRSNKTPLELAIRVSYVDVVRHLLKKGASPNVRVSIIYSNLPPSPTFPFSTYTPPTTTIMDLAKSCGNNEIIYLLHDAQNKMYATSRNTL</sequence>
<dbReference type="Pfam" id="PF13857">
    <property type="entry name" value="Ank_5"/>
    <property type="match status" value="1"/>
</dbReference>
<keyword evidence="5" id="KW-1185">Reference proteome</keyword>
<feature type="repeat" description="ANK" evidence="3">
    <location>
        <begin position="50"/>
        <end position="82"/>
    </location>
</feature>
<name>A0A1Q5TG76_9EURO</name>
<proteinExistence type="predicted"/>
<dbReference type="Pfam" id="PF00023">
    <property type="entry name" value="Ank"/>
    <property type="match status" value="2"/>
</dbReference>
<organism evidence="4 5">
    <name type="scientific">Penicillium subrubescens</name>
    <dbReference type="NCBI Taxonomy" id="1316194"/>
    <lineage>
        <taxon>Eukaryota</taxon>
        <taxon>Fungi</taxon>
        <taxon>Dikarya</taxon>
        <taxon>Ascomycota</taxon>
        <taxon>Pezizomycotina</taxon>
        <taxon>Eurotiomycetes</taxon>
        <taxon>Eurotiomycetidae</taxon>
        <taxon>Eurotiales</taxon>
        <taxon>Aspergillaceae</taxon>
        <taxon>Penicillium</taxon>
    </lineage>
</organism>
<keyword evidence="1" id="KW-0677">Repeat</keyword>
<feature type="repeat" description="ANK" evidence="3">
    <location>
        <begin position="240"/>
        <end position="272"/>
    </location>
</feature>
<dbReference type="PROSITE" id="PS50088">
    <property type="entry name" value="ANK_REPEAT"/>
    <property type="match status" value="5"/>
</dbReference>
<gene>
    <name evidence="4" type="ORF">PENSUB_8607</name>
</gene>
<evidence type="ECO:0000313" key="4">
    <source>
        <dbReference type="EMBL" id="OKO99220.1"/>
    </source>
</evidence>
<evidence type="ECO:0000256" key="3">
    <source>
        <dbReference type="PROSITE-ProRule" id="PRU00023"/>
    </source>
</evidence>
<feature type="repeat" description="ANK" evidence="3">
    <location>
        <begin position="117"/>
        <end position="141"/>
    </location>
</feature>
<dbReference type="Gene3D" id="1.25.40.20">
    <property type="entry name" value="Ankyrin repeat-containing domain"/>
    <property type="match status" value="1"/>
</dbReference>
<dbReference type="InterPro" id="IPR036770">
    <property type="entry name" value="Ankyrin_rpt-contain_sf"/>
</dbReference>
<dbReference type="PROSITE" id="PS50297">
    <property type="entry name" value="ANK_REP_REGION"/>
    <property type="match status" value="5"/>
</dbReference>
<dbReference type="Pfam" id="PF12796">
    <property type="entry name" value="Ank_2"/>
    <property type="match status" value="1"/>
</dbReference>
<protein>
    <submittedName>
        <fullName evidence="4">Ankyrin-1</fullName>
    </submittedName>
</protein>
<dbReference type="InterPro" id="IPR002110">
    <property type="entry name" value="Ankyrin_rpt"/>
</dbReference>
<feature type="repeat" description="ANK" evidence="3">
    <location>
        <begin position="152"/>
        <end position="184"/>
    </location>
</feature>
<accession>A0A1Q5TG76</accession>
<dbReference type="SUPFAM" id="SSF48403">
    <property type="entry name" value="Ankyrin repeat"/>
    <property type="match status" value="1"/>
</dbReference>
<feature type="repeat" description="ANK" evidence="3">
    <location>
        <begin position="88"/>
        <end position="116"/>
    </location>
</feature>
<comment type="caution">
    <text evidence="4">The sequence shown here is derived from an EMBL/GenBank/DDBJ whole genome shotgun (WGS) entry which is preliminary data.</text>
</comment>
<dbReference type="EMBL" id="MNBE01000664">
    <property type="protein sequence ID" value="OKO99220.1"/>
    <property type="molecule type" value="Genomic_DNA"/>
</dbReference>
<evidence type="ECO:0000256" key="2">
    <source>
        <dbReference type="ARBA" id="ARBA00023043"/>
    </source>
</evidence>
<dbReference type="AlphaFoldDB" id="A0A1Q5TG76"/>
<dbReference type="PRINTS" id="PR01415">
    <property type="entry name" value="ANKYRIN"/>
</dbReference>
<dbReference type="PANTHER" id="PTHR24173">
    <property type="entry name" value="ANKYRIN REPEAT CONTAINING"/>
    <property type="match status" value="1"/>
</dbReference>
<evidence type="ECO:0000256" key="1">
    <source>
        <dbReference type="ARBA" id="ARBA00022737"/>
    </source>
</evidence>
<dbReference type="PANTHER" id="PTHR24173:SF74">
    <property type="entry name" value="ANKYRIN REPEAT DOMAIN-CONTAINING PROTEIN 16"/>
    <property type="match status" value="1"/>
</dbReference>
<dbReference type="Proteomes" id="UP000186955">
    <property type="component" value="Unassembled WGS sequence"/>
</dbReference>
<dbReference type="STRING" id="1316194.A0A1Q5TG76"/>
<keyword evidence="2 3" id="KW-0040">ANK repeat</keyword>
<reference evidence="4 5" key="1">
    <citation type="submission" date="2016-10" db="EMBL/GenBank/DDBJ databases">
        <title>Genome sequence of the ascomycete fungus Penicillium subrubescens.</title>
        <authorList>
            <person name="De Vries R.P."/>
            <person name="Peng M."/>
            <person name="Dilokpimol A."/>
            <person name="Hilden K."/>
            <person name="Makela M.R."/>
            <person name="Grigoriev I."/>
            <person name="Riley R."/>
            <person name="Granchi Z."/>
        </authorList>
    </citation>
    <scope>NUCLEOTIDE SEQUENCE [LARGE SCALE GENOMIC DNA]</scope>
    <source>
        <strain evidence="4 5">CBS 132785</strain>
    </source>
</reference>
<evidence type="ECO:0000313" key="5">
    <source>
        <dbReference type="Proteomes" id="UP000186955"/>
    </source>
</evidence>